<keyword evidence="4" id="KW-1185">Reference proteome</keyword>
<dbReference type="HOGENOM" id="CLU_005532_0_0_9"/>
<evidence type="ECO:0000313" key="3">
    <source>
        <dbReference type="EMBL" id="AFA46994.1"/>
    </source>
</evidence>
<dbReference type="SUPFAM" id="SSF52540">
    <property type="entry name" value="P-loop containing nucleoside triphosphate hydrolases"/>
    <property type="match status" value="1"/>
</dbReference>
<keyword evidence="1" id="KW-0175">Coiled coil</keyword>
<feature type="coiled-coil region" evidence="1">
    <location>
        <begin position="941"/>
        <end position="982"/>
    </location>
</feature>
<name>H6LFP9_ACEWD</name>
<dbReference type="KEGG" id="awo:Awo_c01850"/>
<evidence type="ECO:0000313" key="4">
    <source>
        <dbReference type="Proteomes" id="UP000007177"/>
    </source>
</evidence>
<reference evidence="4" key="1">
    <citation type="submission" date="2011-07" db="EMBL/GenBank/DDBJ databases">
        <title>Complete genome sequence of Acetobacterium woodii.</title>
        <authorList>
            <person name="Poehlein A."/>
            <person name="Schmidt S."/>
            <person name="Kaster A.-K."/>
            <person name="Goenrich M."/>
            <person name="Vollmers J."/>
            <person name="Thuermer A."/>
            <person name="Gottschalk G."/>
            <person name="Thauer R.K."/>
            <person name="Daniel R."/>
            <person name="Mueller V."/>
        </authorList>
    </citation>
    <scope>NUCLEOTIDE SEQUENCE [LARGE SCALE GENOMIC DNA]</scope>
    <source>
        <strain evidence="4">ATCC 29683 / DSM 1030 / JCM 2381 / KCTC 1655 / WB1</strain>
    </source>
</reference>
<dbReference type="EMBL" id="CP002987">
    <property type="protein sequence ID" value="AFA46994.1"/>
    <property type="molecule type" value="Genomic_DNA"/>
</dbReference>
<proteinExistence type="predicted"/>
<dbReference type="NCBIfam" id="TIGR02680">
    <property type="entry name" value="TIGR02680 family protein"/>
    <property type="match status" value="1"/>
</dbReference>
<feature type="coiled-coil region" evidence="1">
    <location>
        <begin position="754"/>
        <end position="781"/>
    </location>
</feature>
<gene>
    <name evidence="3" type="ordered locus">Awo_c01850</name>
</gene>
<sequence length="1362" mass="158168">MQDNRWVINRAGLVNFWYYDEEIFDFSQGRLLLRGSNGSGKSVTMQSFIPLLLDGNKSPERLDPFGSKARKIENYILGDDENGKDESIGYLFMEFKKKNSNNRVTIGMGFKASRGKQMKSWGFSITDGRQIGEDFFLYKQMGEKIPLTMKELENRIGEGGQVVEGQKNYMKLVNDLIFGFDDLDEYDELVKLLVQLRSPKLSKDFKPTVIYEIMENSLQPLSEDDLRPMSEAIENMDNIKSRLEVLKECKGAADRIRQAFDRYNKFIIGDKAKQFHDHQLRLEQEKKQKLKKIKAIDTAEKEIIALTEKISELEMVIDTQQQKKLELESHDSVKVREKIIQIEKEIQELLKQRSDKDNQHQTKRQQERGLDDQVNRCCQEIEAAKRDIIKQLEEMDGLAETFAFDEHDFMRDEVKKDITEPFDFNYVTNNLKNHTEVLGQAVKALEQEKQVSESYEKLVMELDILKKELAEKERLREQATRQLTEIQDETLEKLYQKNQANQEYIISDDGLSQLAREIRQFGAESNFNVIAQTLRSEYIGLEELKRSRLYDEKATWSKINTEKNEKEIELNNWKNIKDPEPFRTEKVINSRAKLVELGIPHIPLYKALDYQEGVDDLTQAAIEAAMTTMGILDALIIPADYRKKLGSMPELSGDKFIFPAPQYMVHSMNQYLKVEDSLGKIAPEEVANILTSILIDENHHTHMDEKGNYSLGILRGQVSDPETAKFIGSSARRKYREKQQKQLEAELEVIIERLAIRQKVLNKIEQEIETLKQEFSEGLDQEDLVTAANVLKQAIFDDDMCSKAVEKKNGEEKILYETVKKLKEAVYHITRRITLPVNLESYREAQSAASAYREELHGLEKQKLQLNHFSTSLKIAENRYEEVLQEIDEVLYEINALNTKRSTQELTLNNLNEQLKLTDYEAIKTELEQCLTALKEFPKEKEEAVKRLERERLGAERLAEELEKLERELEQQQRIFVIVTDAFKEELNLGYVVKSIENDLLQIAKDLLEKNPVADKQNKEQMTIKLVENLNNNGQYLRDYAVNSQYVFEQEGNVGTDEAVAKAHEMRKRMNITAKVTGKVVNFYDLSDYLKDSLEETEKLLKESDRELFEDILVKNISKKISARIFHSEKWVDNMNHLMSKMDTSMGLSFSLKWTSKKAETEEQMDTRKLVNLLKMDGNLLRDEDLNALSEHFRSKITLARRTLEEKDVNLTFHSIMKDILDYRKWFEFKLFFKKTGQLSKELTNNGFFKFSGGEKAMAMYVPLFSAVNARYEAAGKESARILSLDEAFAGVDEQNIRDMFRLLNELDLNYIINSQILWGDYDTVDSLAISELIRPDNADFVTVLRYHWNGKVRKLVVDDAS</sequence>
<reference evidence="3 4" key="2">
    <citation type="journal article" date="2012" name="PLoS ONE">
        <title>An ancient pathway combining carbon dioxide fixation with the generation and utilization of a sodium ion gradient for ATP synthesis.</title>
        <authorList>
            <person name="Poehlein A."/>
            <person name="Schmidt S."/>
            <person name="Kaster A.K."/>
            <person name="Goenrich M."/>
            <person name="Vollmers J."/>
            <person name="Thurmer A."/>
            <person name="Bertsch J."/>
            <person name="Schuchmann K."/>
            <person name="Voigt B."/>
            <person name="Hecker M."/>
            <person name="Daniel R."/>
            <person name="Thauer R.K."/>
            <person name="Gottschalk G."/>
            <person name="Muller V."/>
        </authorList>
    </citation>
    <scope>NUCLEOTIDE SEQUENCE [LARGE SCALE GENOMIC DNA]</scope>
    <source>
        <strain evidence="4">ATCC 29683 / DSM 1030 / JCM 2381 / KCTC 1655 / WB1</strain>
    </source>
</reference>
<dbReference type="STRING" id="931626.Awo_c01850"/>
<feature type="coiled-coil region" evidence="1">
    <location>
        <begin position="842"/>
        <end position="914"/>
    </location>
</feature>
<dbReference type="RefSeq" id="WP_014354598.1">
    <property type="nucleotide sequence ID" value="NC_016894.1"/>
</dbReference>
<dbReference type="InterPro" id="IPR027417">
    <property type="entry name" value="P-loop_NTPase"/>
</dbReference>
<organism evidence="3 4">
    <name type="scientific">Acetobacterium woodii (strain ATCC 29683 / DSM 1030 / JCM 2381 / KCTC 1655 / WB1)</name>
    <dbReference type="NCBI Taxonomy" id="931626"/>
    <lineage>
        <taxon>Bacteria</taxon>
        <taxon>Bacillati</taxon>
        <taxon>Bacillota</taxon>
        <taxon>Clostridia</taxon>
        <taxon>Eubacteriales</taxon>
        <taxon>Eubacteriaceae</taxon>
        <taxon>Acetobacterium</taxon>
    </lineage>
</organism>
<dbReference type="Pfam" id="PF13558">
    <property type="entry name" value="SbcC_Walker_B"/>
    <property type="match status" value="1"/>
</dbReference>
<dbReference type="eggNOG" id="COG1196">
    <property type="taxonomic scope" value="Bacteria"/>
</dbReference>
<feature type="coiled-coil region" evidence="1">
    <location>
        <begin position="455"/>
        <end position="492"/>
    </location>
</feature>
<dbReference type="Proteomes" id="UP000007177">
    <property type="component" value="Chromosome"/>
</dbReference>
<dbReference type="InterPro" id="IPR013496">
    <property type="entry name" value="CHP02680"/>
</dbReference>
<feature type="region of interest" description="Disordered" evidence="2">
    <location>
        <begin position="351"/>
        <end position="370"/>
    </location>
</feature>
<evidence type="ECO:0000256" key="1">
    <source>
        <dbReference type="SAM" id="Coils"/>
    </source>
</evidence>
<evidence type="ECO:0000256" key="2">
    <source>
        <dbReference type="SAM" id="MobiDB-lite"/>
    </source>
</evidence>
<protein>
    <submittedName>
        <fullName evidence="3">Putative chromosome segregation ATPase</fullName>
    </submittedName>
</protein>
<accession>H6LFP9</accession>